<dbReference type="GO" id="GO:1901515">
    <property type="term" value="F:poly-beta-1,6-N-acetyl-D-glucosamine transmembrane transporter activity"/>
    <property type="evidence" value="ECO:0007669"/>
    <property type="project" value="InterPro"/>
</dbReference>
<comment type="caution">
    <text evidence="3">The sequence shown here is derived from an EMBL/GenBank/DDBJ whole genome shotgun (WGS) entry which is preliminary data.</text>
</comment>
<dbReference type="NCBIfam" id="TIGR03939">
    <property type="entry name" value="PGA_TPR_OMP"/>
    <property type="match status" value="1"/>
</dbReference>
<accession>A0A3N2RWX9</accession>
<dbReference type="PROSITE" id="PS50005">
    <property type="entry name" value="TPR"/>
    <property type="match status" value="1"/>
</dbReference>
<evidence type="ECO:0000259" key="2">
    <source>
        <dbReference type="Pfam" id="PF21197"/>
    </source>
</evidence>
<dbReference type="NCBIfam" id="NF007468">
    <property type="entry name" value="PRK10049.1"/>
    <property type="match status" value="1"/>
</dbReference>
<evidence type="ECO:0000313" key="4">
    <source>
        <dbReference type="Proteomes" id="UP000268051"/>
    </source>
</evidence>
<reference evidence="3 4" key="1">
    <citation type="submission" date="2018-10" db="EMBL/GenBank/DDBJ databases">
        <title>Horizontal transference of carbapenem resistance between Klebsiella pneumoniae and Kluyvera ascorbata during abdominal infection: a case report.</title>
        <authorList>
            <person name="Raro O.H.F."/>
            <person name="Lima-Morales D."/>
            <person name="Barth A.L."/>
            <person name="Paim T.G.S."/>
            <person name="Mott M.P."/>
            <person name="Riche C.V.W."/>
            <person name="Teixeira U.F."/>
            <person name="Waechter F."/>
            <person name="Dias C.A.G."/>
        </authorList>
    </citation>
    <scope>NUCLEOTIDE SEQUENCE [LARGE SCALE GENOMIC DNA]</scope>
    <source>
        <strain evidence="3 4">OT2</strain>
    </source>
</reference>
<dbReference type="InterPro" id="IPR019734">
    <property type="entry name" value="TPR_rpt"/>
</dbReference>
<dbReference type="InterPro" id="IPR011990">
    <property type="entry name" value="TPR-like_helical_dom_sf"/>
</dbReference>
<dbReference type="InterPro" id="IPR023870">
    <property type="entry name" value="PGA_export_porin_PgaA"/>
</dbReference>
<evidence type="ECO:0000313" key="3">
    <source>
        <dbReference type="EMBL" id="ROU11959.1"/>
    </source>
</evidence>
<organism evidence="3 4">
    <name type="scientific">Kluyvera ascorbata</name>
    <dbReference type="NCBI Taxonomy" id="51288"/>
    <lineage>
        <taxon>Bacteria</taxon>
        <taxon>Pseudomonadati</taxon>
        <taxon>Pseudomonadota</taxon>
        <taxon>Gammaproteobacteria</taxon>
        <taxon>Enterobacterales</taxon>
        <taxon>Enterobacteriaceae</taxon>
        <taxon>Kluyvera</taxon>
    </lineage>
</organism>
<dbReference type="InterPro" id="IPR049003">
    <property type="entry name" value="PgaA_barrel"/>
</dbReference>
<feature type="repeat" description="TPR" evidence="1">
    <location>
        <begin position="103"/>
        <end position="136"/>
    </location>
</feature>
<name>A0A3N2RWX9_9ENTR</name>
<dbReference type="Gene3D" id="1.25.40.10">
    <property type="entry name" value="Tetratricopeptide repeat domain"/>
    <property type="match status" value="2"/>
</dbReference>
<feature type="domain" description="PgaA membrane beta barrel" evidence="2">
    <location>
        <begin position="523"/>
        <end position="815"/>
    </location>
</feature>
<dbReference type="SUPFAM" id="SSF48452">
    <property type="entry name" value="TPR-like"/>
    <property type="match status" value="2"/>
</dbReference>
<dbReference type="OrthoDB" id="5405060at2"/>
<protein>
    <submittedName>
        <fullName evidence="3">Poly-beta-1,6 N-acetyl-D-glucosamine export porin PgaA</fullName>
    </submittedName>
</protein>
<dbReference type="Pfam" id="PF21197">
    <property type="entry name" value="PgaA_barrel"/>
    <property type="match status" value="1"/>
</dbReference>
<dbReference type="EMBL" id="RHFN01000020">
    <property type="protein sequence ID" value="ROU11959.1"/>
    <property type="molecule type" value="Genomic_DNA"/>
</dbReference>
<sequence>MESTIHFNKSYLYHRATLSISISLLLLLPGRVLGTESIYDQQIQQARDGNYAPYLLYVQRYEQHHPLTSQQVADWLQVASWAGRDRDVIHLWERYQVYMPMPARAIAATAQSWRNLHQWDNALPLWEQAITLAPDNDDYRISYVKTLADARKDDLALQEAQRLLASQPSLAHLQTLAYVYQRQGKNADRLLVDTRILNRGEDTPEIRQEWVDALTQNRLDSPALSFSREITPSPEQQRRLALNDAASMVRVAALPTRTEQERFVLPQRTLSRYRNLLTRWEAQPDAQTDRYRAQIDRLGALYANADYPGVISAYQSLIAQGQYLPDWAIGWVISAYLEQKNADAAFALLAQHPNYKPDPDDDRQDLFFALLNTGHYEAAREYVDSIVKQAPWARYDYGDPSPQPNDRWLTGQSLYFQYLLQTHSLPEAEALAQHLTSTAPGNQGLKIDYATLLQARGLPRAAERTLKMAEALEPTNIELERQQAYVAIDLHEWQQMELLTNDVVARTPKDTDSRDLARMRSLHHFSELKLNVGKGLHSDNPISGSNDLSWDATLYGPPIDGSWRPFAGSRFAQGQFDEGKGISRQQFGGIEWRPRDFWAEAEVSSIHFHGTRKTGARLSTRYSLGDSWQIGSNLERISRTTPLRALRSGISANRGEAWLRWYQNERREYRLSAALSDFTDGNRRQEYTLTGSERLWQTPALTLSLMPELSASTNSRVDTDYYNPARDFSAAATFALEHLMYRHYDTLWSQQLLAGGGGYWQKAQAPGAITLVGYGQRLQWNNVVDTGVVLSWDKRPYDGKRESNLAIAIDATLRF</sequence>
<proteinExistence type="predicted"/>
<keyword evidence="1" id="KW-0802">TPR repeat</keyword>
<dbReference type="RefSeq" id="WP_123652028.1">
    <property type="nucleotide sequence ID" value="NZ_RHFN01000020.1"/>
</dbReference>
<dbReference type="Proteomes" id="UP000268051">
    <property type="component" value="Unassembled WGS sequence"/>
</dbReference>
<gene>
    <name evidence="3" type="primary">pgaA</name>
    <name evidence="3" type="ORF">EB837_17255</name>
</gene>
<evidence type="ECO:0000256" key="1">
    <source>
        <dbReference type="PROSITE-ProRule" id="PRU00339"/>
    </source>
</evidence>
<dbReference type="AlphaFoldDB" id="A0A3N2RWX9"/>